<dbReference type="EMBL" id="FNEK01000013">
    <property type="protein sequence ID" value="SDJ17898.1"/>
    <property type="molecule type" value="Genomic_DNA"/>
</dbReference>
<proteinExistence type="predicted"/>
<feature type="region of interest" description="Disordered" evidence="1">
    <location>
        <begin position="164"/>
        <end position="225"/>
    </location>
</feature>
<keyword evidence="2" id="KW-0732">Signal</keyword>
<gene>
    <name evidence="4" type="ORF">SAMN04488026_101353</name>
</gene>
<reference evidence="4 5" key="1">
    <citation type="submission" date="2016-10" db="EMBL/GenBank/DDBJ databases">
        <authorList>
            <person name="de Groot N.N."/>
        </authorList>
    </citation>
    <scope>NUCLEOTIDE SEQUENCE [LARGE SCALE GENOMIC DNA]</scope>
    <source>
        <strain evidence="4 5">DSM 25294</strain>
    </source>
</reference>
<feature type="compositionally biased region" description="Polar residues" evidence="1">
    <location>
        <begin position="85"/>
        <end position="95"/>
    </location>
</feature>
<feature type="compositionally biased region" description="Low complexity" evidence="1">
    <location>
        <begin position="382"/>
        <end position="395"/>
    </location>
</feature>
<organism evidence="4 5">
    <name type="scientific">Aliiruegeria lutimaris</name>
    <dbReference type="NCBI Taxonomy" id="571298"/>
    <lineage>
        <taxon>Bacteria</taxon>
        <taxon>Pseudomonadati</taxon>
        <taxon>Pseudomonadota</taxon>
        <taxon>Alphaproteobacteria</taxon>
        <taxon>Rhodobacterales</taxon>
        <taxon>Roseobacteraceae</taxon>
        <taxon>Aliiruegeria</taxon>
    </lineage>
</organism>
<evidence type="ECO:0000313" key="4">
    <source>
        <dbReference type="EMBL" id="SDJ17898.1"/>
    </source>
</evidence>
<dbReference type="RefSeq" id="WP_093153384.1">
    <property type="nucleotide sequence ID" value="NZ_FNEK01000013.1"/>
</dbReference>
<name>A0A1G8RLM5_9RHOB</name>
<feature type="domain" description="DUF4384" evidence="3">
    <location>
        <begin position="575"/>
        <end position="658"/>
    </location>
</feature>
<feature type="region of interest" description="Disordered" evidence="1">
    <location>
        <begin position="382"/>
        <end position="429"/>
    </location>
</feature>
<evidence type="ECO:0000313" key="5">
    <source>
        <dbReference type="Proteomes" id="UP000199382"/>
    </source>
</evidence>
<feature type="region of interest" description="Disordered" evidence="1">
    <location>
        <begin position="50"/>
        <end position="95"/>
    </location>
</feature>
<sequence length="706" mass="72945">MARPVKWALACVASVALHAAALAVLAVLMQPRPVPQQKPVSTELSLAAETVRHSSPDAQQADARPLTGQQGTATPLAQDAPRRTSAATVAPPSTSLAGAETVGLSLAADLPAPDALESRPASGAAVTQFAPDTTPVTESARPTQAAQAVAARSDAAMAELQPTLTQAPTARPEATSLAGDNAEATPVRLNRPDTARLPAQLAAGSSMRAEPADATAAQTLRPDRKPVAQARADIGTAPVVLASFAAAAPISASAQAIRPDPDNIETAPIILASLPETPALSTLPTPQGLRPAPVAMDSLAQAASIDASAQAIRPDPDNIETAPMVLASLPETPPQSTLPPPQGARPAPVAMDSLAQAASIDASAQAIRADPDSIETAPALLASLPDSPPLSTLPTPQGPHSAPVAPDVPTGKQSRPDAARLPDSPTAETATRMSASLAWAVGDISVADPVSVAAIQAFMQPSDPTGSGDSPMRDGLAALLTGIPCARLQTEFDAETGRLELRGHVPEDALRGPLLTALQSHIGTDIPVTDALQILPRPQCGALTGIANLGLPQSDDQRTNPRIVGPNAFVREFRFQEGDRLRLDLTAPDYDAYVYIDYFDADGSVLHLQPNEIVPLEKSPAKTALLSGVDSDGRPALNLTIAPPFGQEIVVAFASSAPLYDGLRPLVEPAEAYIAFLSERVEQARQNAPDFKGEWVYFFIATAPAQ</sequence>
<accession>A0A1G8RLM5</accession>
<protein>
    <recommendedName>
        <fullName evidence="3">DUF4384 domain-containing protein</fullName>
    </recommendedName>
</protein>
<feature type="signal peptide" evidence="2">
    <location>
        <begin position="1"/>
        <end position="19"/>
    </location>
</feature>
<dbReference type="STRING" id="571298.SAMN04488026_101353"/>
<dbReference type="AlphaFoldDB" id="A0A1G8RLM5"/>
<feature type="chain" id="PRO_5011518070" description="DUF4384 domain-containing protein" evidence="2">
    <location>
        <begin position="20"/>
        <end position="706"/>
    </location>
</feature>
<dbReference type="Proteomes" id="UP000199382">
    <property type="component" value="Unassembled WGS sequence"/>
</dbReference>
<evidence type="ECO:0000259" key="3">
    <source>
        <dbReference type="Pfam" id="PF14326"/>
    </source>
</evidence>
<evidence type="ECO:0000256" key="1">
    <source>
        <dbReference type="SAM" id="MobiDB-lite"/>
    </source>
</evidence>
<dbReference type="InterPro" id="IPR025493">
    <property type="entry name" value="DUF4384"/>
</dbReference>
<evidence type="ECO:0000256" key="2">
    <source>
        <dbReference type="SAM" id="SignalP"/>
    </source>
</evidence>
<keyword evidence="5" id="KW-1185">Reference proteome</keyword>
<feature type="region of interest" description="Disordered" evidence="1">
    <location>
        <begin position="114"/>
        <end position="142"/>
    </location>
</feature>
<dbReference type="Pfam" id="PF14326">
    <property type="entry name" value="DUF4384"/>
    <property type="match status" value="1"/>
</dbReference>
<dbReference type="OrthoDB" id="8456171at2"/>